<proteinExistence type="inferred from homology"/>
<dbReference type="InterPro" id="IPR048971">
    <property type="entry name" value="Apc1_3rd"/>
</dbReference>
<feature type="domain" description="Anaphase-promoting complex subunit 1 middle" evidence="9">
    <location>
        <begin position="758"/>
        <end position="1087"/>
    </location>
</feature>
<feature type="region of interest" description="Disordered" evidence="6">
    <location>
        <begin position="456"/>
        <end position="478"/>
    </location>
</feature>
<dbReference type="Pfam" id="PF20518">
    <property type="entry name" value="Apc1_MidN"/>
    <property type="match status" value="1"/>
</dbReference>
<dbReference type="InterPro" id="IPR011989">
    <property type="entry name" value="ARM-like"/>
</dbReference>
<reference evidence="12 13" key="1">
    <citation type="submission" date="2025-04" db="UniProtKB">
        <authorList>
            <consortium name="RefSeq"/>
        </authorList>
    </citation>
    <scope>IDENTIFICATION</scope>
    <source>
        <tissue evidence="12 13">Sperm</tissue>
    </source>
</reference>
<feature type="domain" description="Anaphase-promoting complex subunit 1 beta-sandwich" evidence="10">
    <location>
        <begin position="1769"/>
        <end position="1854"/>
    </location>
</feature>
<dbReference type="GO" id="GO:0005680">
    <property type="term" value="C:anaphase-promoting complex"/>
    <property type="evidence" value="ECO:0007669"/>
    <property type="project" value="InterPro"/>
</dbReference>
<dbReference type="PANTHER" id="PTHR12827">
    <property type="entry name" value="MEIOTIC CHECKPOINT REGULATOR TSG24 FAMILY MEMBER"/>
    <property type="match status" value="1"/>
</dbReference>
<evidence type="ECO:0000256" key="1">
    <source>
        <dbReference type="ARBA" id="ARBA00010547"/>
    </source>
</evidence>
<dbReference type="InterPro" id="IPR024990">
    <property type="entry name" value="Apc1"/>
</dbReference>
<evidence type="ECO:0000256" key="3">
    <source>
        <dbReference type="ARBA" id="ARBA00022737"/>
    </source>
</evidence>
<dbReference type="RefSeq" id="XP_032819838.1">
    <property type="nucleotide sequence ID" value="XM_032963947.1"/>
</dbReference>
<dbReference type="GO" id="GO:0031145">
    <property type="term" value="P:anaphase-promoting complex-dependent catabolic process"/>
    <property type="evidence" value="ECO:0007669"/>
    <property type="project" value="TreeGrafter"/>
</dbReference>
<evidence type="ECO:0000259" key="9">
    <source>
        <dbReference type="Pfam" id="PF20518"/>
    </source>
</evidence>
<dbReference type="CTD" id="64682"/>
<feature type="compositionally biased region" description="Acidic residues" evidence="6">
    <location>
        <begin position="1154"/>
        <end position="1163"/>
    </location>
</feature>
<evidence type="ECO:0000256" key="6">
    <source>
        <dbReference type="SAM" id="MobiDB-lite"/>
    </source>
</evidence>
<dbReference type="GeneID" id="116947797"/>
<evidence type="ECO:0000256" key="5">
    <source>
        <dbReference type="ARBA" id="ARBA00023306"/>
    </source>
</evidence>
<dbReference type="Pfam" id="PF21282">
    <property type="entry name" value="APC1_3rd"/>
    <property type="match status" value="1"/>
</dbReference>
<dbReference type="Pfam" id="PF12859">
    <property type="entry name" value="ANAPC1"/>
    <property type="match status" value="1"/>
</dbReference>
<evidence type="ECO:0000313" key="14">
    <source>
        <dbReference type="RefSeq" id="XP_032819840.1"/>
    </source>
</evidence>
<feature type="compositionally biased region" description="Polar residues" evidence="6">
    <location>
        <begin position="1100"/>
        <end position="1109"/>
    </location>
</feature>
<evidence type="ECO:0000256" key="2">
    <source>
        <dbReference type="ARBA" id="ARBA00022618"/>
    </source>
</evidence>
<evidence type="ECO:0000256" key="4">
    <source>
        <dbReference type="ARBA" id="ARBA00022776"/>
    </source>
</evidence>
<keyword evidence="3" id="KW-0677">Repeat</keyword>
<feature type="compositionally biased region" description="Low complexity" evidence="6">
    <location>
        <begin position="1140"/>
        <end position="1151"/>
    </location>
</feature>
<evidence type="ECO:0000259" key="10">
    <source>
        <dbReference type="Pfam" id="PF21282"/>
    </source>
</evidence>
<gene>
    <name evidence="12 13 14" type="primary">LOC116947797</name>
</gene>
<keyword evidence="2" id="KW-0132">Cell division</keyword>
<dbReference type="Gene3D" id="1.25.10.10">
    <property type="entry name" value="Leucine-rich Repeat Variant"/>
    <property type="match status" value="2"/>
</dbReference>
<dbReference type="Pfam" id="PF18122">
    <property type="entry name" value="APC1_C"/>
    <property type="match status" value="1"/>
</dbReference>
<feature type="region of interest" description="Disordered" evidence="6">
    <location>
        <begin position="1090"/>
        <end position="1167"/>
    </location>
</feature>
<dbReference type="RefSeq" id="XP_032819840.1">
    <property type="nucleotide sequence ID" value="XM_032963949.1"/>
</dbReference>
<dbReference type="GO" id="GO:0007091">
    <property type="term" value="P:metaphase/anaphase transition of mitotic cell cycle"/>
    <property type="evidence" value="ECO:0007669"/>
    <property type="project" value="TreeGrafter"/>
</dbReference>
<accession>A0AAJ7TMW7</accession>
<feature type="domain" description="Anaphase-promoting complex subunit 1 C-terminal" evidence="8">
    <location>
        <begin position="1888"/>
        <end position="2061"/>
    </location>
</feature>
<evidence type="ECO:0000313" key="13">
    <source>
        <dbReference type="RefSeq" id="XP_032819838.1"/>
    </source>
</evidence>
<name>A0AAJ7TMW7_PETMA</name>
<dbReference type="GO" id="GO:0070979">
    <property type="term" value="P:protein K11-linked ubiquitination"/>
    <property type="evidence" value="ECO:0007669"/>
    <property type="project" value="TreeGrafter"/>
</dbReference>
<keyword evidence="11" id="KW-1185">Reference proteome</keyword>
<comment type="similarity">
    <text evidence="1">Belongs to the APC1 family.</text>
</comment>
<protein>
    <submittedName>
        <fullName evidence="12 13">Anaphase-promoting complex subunit 1-like isoform X1</fullName>
    </submittedName>
</protein>
<dbReference type="PANTHER" id="PTHR12827:SF3">
    <property type="entry name" value="ANAPHASE-PROMOTING COMPLEX SUBUNIT 1"/>
    <property type="match status" value="1"/>
</dbReference>
<dbReference type="InterPro" id="IPR041221">
    <property type="entry name" value="APC1_C"/>
</dbReference>
<organism evidence="11 14">
    <name type="scientific">Petromyzon marinus</name>
    <name type="common">Sea lamprey</name>
    <dbReference type="NCBI Taxonomy" id="7757"/>
    <lineage>
        <taxon>Eukaryota</taxon>
        <taxon>Metazoa</taxon>
        <taxon>Chordata</taxon>
        <taxon>Craniata</taxon>
        <taxon>Vertebrata</taxon>
        <taxon>Cyclostomata</taxon>
        <taxon>Hyperoartia</taxon>
        <taxon>Petromyzontiformes</taxon>
        <taxon>Petromyzontidae</taxon>
        <taxon>Petromyzon</taxon>
    </lineage>
</organism>
<dbReference type="InterPro" id="IPR049255">
    <property type="entry name" value="Apc1_N"/>
</dbReference>
<feature type="compositionally biased region" description="Gly residues" evidence="6">
    <location>
        <begin position="1119"/>
        <end position="1139"/>
    </location>
</feature>
<evidence type="ECO:0000259" key="8">
    <source>
        <dbReference type="Pfam" id="PF18122"/>
    </source>
</evidence>
<keyword evidence="5" id="KW-0131">Cell cycle</keyword>
<evidence type="ECO:0000313" key="12">
    <source>
        <dbReference type="RefSeq" id="XP_032819837.1"/>
    </source>
</evidence>
<dbReference type="RefSeq" id="XP_032819837.1">
    <property type="nucleotide sequence ID" value="XM_032963946.1"/>
</dbReference>
<dbReference type="Proteomes" id="UP001318040">
    <property type="component" value="Chromosome 31"/>
</dbReference>
<evidence type="ECO:0000259" key="7">
    <source>
        <dbReference type="Pfam" id="PF12859"/>
    </source>
</evidence>
<keyword evidence="4" id="KW-0498">Mitosis</keyword>
<evidence type="ECO:0000313" key="11">
    <source>
        <dbReference type="Proteomes" id="UP001318040"/>
    </source>
</evidence>
<sequence length="2103" mass="227300">MSREPDPSEDEETMISAWDAQEFEPCGRRLYRIHPCGVGDIGCGGSANLSPAGRHAALRTPVPDAWPTDGTGALAGCLREVTIQEHPRELWEMRAGRSEPGAASDEHNFDEELYASGRVAVWSRGSSSSYATVHKSFTVEEPIQKVLWCDFQEWDNNEKNGGSPAAKVLHCVCIAQTTCVDIHTADGQDFSASLPFQVANTWPTKQGLLFERESVPCEMLTGSIREQLAMIYSMLHPLDTVSPVLCRTSGVGGTPRVGYTYEHSHRIVFASPKSPLLLTFDPTLGLHAVWLLRKATPQERSSMLGIPGPSSVVGSLCGTLGGSVVGGFTDELMGSGGGGVGSAISFAAHLRGLTRNESSLGHSGGFSSPLHQLHCQQLLHASTTAGGGSGVGGGSGGAVGGGGGGAGSILGATLPPASGLPFYSWSWSPTVSNMASLSRSHSPAPGGSLAAFSQRFLSPSPRGQGNSSANQSLNSSAGKSVAEPMLNLPDLCMDHLWTEKVLTNRISNSQASKAFITTDLCGRRFLCYLMDGHHELRCVKFEESNDNPSSFVFGVVTDIPARDAAPLESLNMMLVLDDTRSLVLFTGLIKVSKVYVTGLPTPSLCHSLLQPMLRPSTPLDSNSTPARPYGTSAVTMHEAMLVSPVPEMSESMGMRLESDLDDSLFHTSRPSCITGLRDPVLSRLTLELVGGTMRRVSFPEIASCSLVRMCLGAACYALPRDTALQLQLRWYTARNRMGSPGLASEWALFRDCLLTASGYDMENLPWAQLAEQEPCLSPVLTPKKPRTSDAGTDEDWEFLLNSSYHQSLLSHPLVGMLGLDMSESANPDGGVEERGEAERGPFSRVHILNPDAPLFTHLPTVFWALHLVYEDSKLDSALAETGRALGTLLYQIASDLRLTSYCDHYLRDNPTLLKSFGQNAVLMPQAQLKTMAQYHAVTRDPPCVCRWLCHMIGWRAGGAPPPFPSVPGVCERTRLVVLSFAIYILGDESAAFLEPSKYLDKIPAGHGWSQTEQETSRICTEQLSSLPSPAEKLVFFLANMGFTLHDLASLPFGVALPLHEAICRCRPAPPERWPLAAYALVGRQDLSLQARTASEHEKSQAQTSGFTSQGDERWSNGNGASGRGLGTAGGADTAGGGLGAASATTAAATTMTKEEEEDDDGMGDLDGSVMSLVWPGDLRAQEVRRLLQSTRPVRINVVQRPEVSDHDFIEEKEARLLQLCQRTMALPVGRGMFTLFTHHPLPTEPLPITKFNLTGRAPPRNMIVDLSSGNIDMPANMASWPSFHNGVACGLRIAPAQRLRLHAPWLSYNNRPQAGEPIPEYAGVLLALGLSGHLNDLPIMHVHDYLTKGHEMTTIGLLLGVSAAQLGTMDMAVTRLLAVHLPALLPPSTTEMDVAHGVQVAAAMAVGLVYQGTAYRHITETLLNEIGRAPGPEMENCTDRESYSLTAGLGLGMVCLGHGSNLIGMSDLNVPDQLYQYMVGGHRRSTSGASRERHKSPSYQIKEGDSVNVDVTCPGATLALAMIYLKTNNRSIADWLEAPETQYLLDFVKPDFLMLRILAKGLIMWDEVLPTEAWINSNVPAIVRQYGLDFDVENGAAQVLEHDVNLQTMWQAHVNIIAGACMAMGLRFAGSANDSACTCLYKCARRFLGMTSDPVVELVGRHTLESCLSVTLLALALVMAGTGNLQALQLCRFMHYRTGGELNYGAHMASHMALGFLFLGAGRCSLSTSNSAIAALLCALYPRFPAHSTDNRYHLQALRHLYVLAVEPRLLVPVDVDTGMPCYAKIRATYQATMWYDEISVDLMAPTLLPELHLLKEVKVKGPRHWEISIDTSNSAQELRSMLQRDGRLYVKKRAGHLSFAEDPMGYRSLLAQTFTHQSPELQRVRPEAIQAFSSDPAILAFAEHFCKAVESSEEGRAACDMLSSVLYECVTQEKPELLPTYMAAYQATRMLQSRSIPDTTALWQLRLLLEFSGRHGVAGSPGVTAAAVAGEGCPGTDGKARPLIVPEFLDAMKGVVDQALDTWLQTQAGAAAVKSYLLGKTVARSQFGMLAAFLVMHDLPTSASFGPAVMEGMGTFAELMLRLRGLAPHTLLRLAPIFLNGA</sequence>
<dbReference type="GO" id="GO:0060090">
    <property type="term" value="F:molecular adaptor activity"/>
    <property type="evidence" value="ECO:0007669"/>
    <property type="project" value="TreeGrafter"/>
</dbReference>
<dbReference type="KEGG" id="pmrn:116947797"/>
<dbReference type="InterPro" id="IPR046794">
    <property type="entry name" value="Apc1_MidN"/>
</dbReference>
<dbReference type="GO" id="GO:0051301">
    <property type="term" value="P:cell division"/>
    <property type="evidence" value="ECO:0007669"/>
    <property type="project" value="UniProtKB-KW"/>
</dbReference>
<feature type="compositionally biased region" description="Low complexity" evidence="6">
    <location>
        <begin position="463"/>
        <end position="478"/>
    </location>
</feature>
<feature type="domain" description="Anaphase-promoting complex subunit 1 N-terminal" evidence="7">
    <location>
        <begin position="104"/>
        <end position="215"/>
    </location>
</feature>